<dbReference type="Proteomes" id="UP000570010">
    <property type="component" value="Unassembled WGS sequence"/>
</dbReference>
<protein>
    <submittedName>
        <fullName evidence="8">AI-2E family transporter</fullName>
    </submittedName>
</protein>
<dbReference type="PANTHER" id="PTHR21716:SF15">
    <property type="entry name" value="TRANSPORT PROTEIN YRRI-RELATED"/>
    <property type="match status" value="1"/>
</dbReference>
<evidence type="ECO:0000256" key="2">
    <source>
        <dbReference type="ARBA" id="ARBA00009773"/>
    </source>
</evidence>
<feature type="transmembrane region" description="Helical" evidence="6">
    <location>
        <begin position="67"/>
        <end position="89"/>
    </location>
</feature>
<proteinExistence type="inferred from homology"/>
<evidence type="ECO:0000256" key="1">
    <source>
        <dbReference type="ARBA" id="ARBA00004141"/>
    </source>
</evidence>
<accession>A0A6B3W584</accession>
<sequence>MDIQIKWFYRLGFLLLLFIVTFIFWKLQQVWLPILKVTMTILSPFLIAAFITYLLNPIIERLHDSGLHRGVSVLIIYLLFFGGVGYALYKGIPVFIDELKDLSEDVPAFAEQYRNWLSSIQKEAAAWPNGIKERIYDGIIEMEKAIDRFLTSILNGMLNVLNAFVLIALIPFIAFYMLKDYNVLKKAVWYLTPRKWRKEGVLFLQDVDQSLGGYIRGQLLVCVIVGALSALLLWLIGMKYALLLGFIIGITNVIPYFGPLIGAFPAVVIAATTSMKMVVITLVIVFTLQFVEGNILSPFIVGKTLQMHPLLIMFSLLAGGEIAGILGLILAVPVLAILRVGLLHGRVHFAKRKRESEST</sequence>
<evidence type="ECO:0000256" key="3">
    <source>
        <dbReference type="ARBA" id="ARBA00022692"/>
    </source>
</evidence>
<feature type="transmembrane region" description="Helical" evidence="6">
    <location>
        <begin position="322"/>
        <end position="344"/>
    </location>
</feature>
<name>A0A6B3W584_9BACI</name>
<dbReference type="EMBL" id="JACEIO010000050">
    <property type="protein sequence ID" value="MBA4538528.1"/>
    <property type="molecule type" value="Genomic_DNA"/>
</dbReference>
<evidence type="ECO:0000313" key="7">
    <source>
        <dbReference type="EMBL" id="MBA4538528.1"/>
    </source>
</evidence>
<evidence type="ECO:0000256" key="6">
    <source>
        <dbReference type="SAM" id="Phobius"/>
    </source>
</evidence>
<comment type="caution">
    <text evidence="8">The sequence shown here is derived from an EMBL/GenBank/DDBJ whole genome shotgun (WGS) entry which is preliminary data.</text>
</comment>
<feature type="transmembrane region" description="Helical" evidence="6">
    <location>
        <begin position="278"/>
        <end position="302"/>
    </location>
</feature>
<evidence type="ECO:0000313" key="8">
    <source>
        <dbReference type="EMBL" id="NEY82891.1"/>
    </source>
</evidence>
<keyword evidence="4 6" id="KW-1133">Transmembrane helix</keyword>
<dbReference type="Proteomes" id="UP000472971">
    <property type="component" value="Unassembled WGS sequence"/>
</dbReference>
<feature type="transmembrane region" description="Helical" evidence="6">
    <location>
        <begin position="157"/>
        <end position="178"/>
    </location>
</feature>
<dbReference type="RefSeq" id="WP_163243288.1">
    <property type="nucleotide sequence ID" value="NZ_CP082780.1"/>
</dbReference>
<reference evidence="8 9" key="1">
    <citation type="submission" date="2020-02" db="EMBL/GenBank/DDBJ databases">
        <title>Bacillus aquiflavi sp. nov., isolated from yellow water of strong flavor Chinese baijiu in Yibin region of China.</title>
        <authorList>
            <person name="Xie J."/>
        </authorList>
    </citation>
    <scope>NUCLEOTIDE SEQUENCE [LARGE SCALE GENOMIC DNA]</scope>
    <source>
        <strain evidence="8 9">3H-10</strain>
    </source>
</reference>
<comment type="subcellular location">
    <subcellularLocation>
        <location evidence="1">Membrane</location>
        <topology evidence="1">Multi-pass membrane protein</topology>
    </subcellularLocation>
</comment>
<gene>
    <name evidence="8" type="ORF">G4D64_15645</name>
    <name evidence="7" type="ORF">H1Z61_15685</name>
</gene>
<organism evidence="8 9">
    <name type="scientific">Bacillus aquiflavi</name>
    <dbReference type="NCBI Taxonomy" id="2672567"/>
    <lineage>
        <taxon>Bacteria</taxon>
        <taxon>Bacillati</taxon>
        <taxon>Bacillota</taxon>
        <taxon>Bacilli</taxon>
        <taxon>Bacillales</taxon>
        <taxon>Bacillaceae</taxon>
        <taxon>Bacillus</taxon>
    </lineage>
</organism>
<dbReference type="InterPro" id="IPR002549">
    <property type="entry name" value="AI-2E-like"/>
</dbReference>
<feature type="transmembrane region" description="Helical" evidence="6">
    <location>
        <begin position="31"/>
        <end position="55"/>
    </location>
</feature>
<evidence type="ECO:0000256" key="4">
    <source>
        <dbReference type="ARBA" id="ARBA00022989"/>
    </source>
</evidence>
<evidence type="ECO:0000313" key="9">
    <source>
        <dbReference type="Proteomes" id="UP000472971"/>
    </source>
</evidence>
<dbReference type="AlphaFoldDB" id="A0A6B3W584"/>
<dbReference type="EMBL" id="JAAIWN010000052">
    <property type="protein sequence ID" value="NEY82891.1"/>
    <property type="molecule type" value="Genomic_DNA"/>
</dbReference>
<keyword evidence="9" id="KW-1185">Reference proteome</keyword>
<dbReference type="PANTHER" id="PTHR21716">
    <property type="entry name" value="TRANSMEMBRANE PROTEIN"/>
    <property type="match status" value="1"/>
</dbReference>
<dbReference type="GO" id="GO:0016020">
    <property type="term" value="C:membrane"/>
    <property type="evidence" value="ECO:0007669"/>
    <property type="project" value="UniProtKB-SubCell"/>
</dbReference>
<evidence type="ECO:0000256" key="5">
    <source>
        <dbReference type="ARBA" id="ARBA00023136"/>
    </source>
</evidence>
<dbReference type="GO" id="GO:0055085">
    <property type="term" value="P:transmembrane transport"/>
    <property type="evidence" value="ECO:0007669"/>
    <property type="project" value="TreeGrafter"/>
</dbReference>
<feature type="transmembrane region" description="Helical" evidence="6">
    <location>
        <begin position="7"/>
        <end position="25"/>
    </location>
</feature>
<evidence type="ECO:0000313" key="10">
    <source>
        <dbReference type="Proteomes" id="UP000570010"/>
    </source>
</evidence>
<feature type="transmembrane region" description="Helical" evidence="6">
    <location>
        <begin position="243"/>
        <end position="271"/>
    </location>
</feature>
<keyword evidence="3 6" id="KW-0812">Transmembrane</keyword>
<feature type="transmembrane region" description="Helical" evidence="6">
    <location>
        <begin position="219"/>
        <end position="237"/>
    </location>
</feature>
<reference evidence="7 10" key="2">
    <citation type="submission" date="2020-07" db="EMBL/GenBank/DDBJ databases">
        <authorList>
            <person name="Feng H."/>
        </authorList>
    </citation>
    <scope>NUCLEOTIDE SEQUENCE [LARGE SCALE GENOMIC DNA]</scope>
    <source>
        <strain evidence="7">S-12</strain>
        <strain evidence="10">s-12</strain>
    </source>
</reference>
<comment type="similarity">
    <text evidence="2">Belongs to the autoinducer-2 exporter (AI-2E) (TC 2.A.86) family.</text>
</comment>
<keyword evidence="5 6" id="KW-0472">Membrane</keyword>
<dbReference type="Pfam" id="PF01594">
    <property type="entry name" value="AI-2E_transport"/>
    <property type="match status" value="1"/>
</dbReference>